<dbReference type="InterPro" id="IPR015700">
    <property type="entry name" value="RPC1"/>
</dbReference>
<dbReference type="InterPro" id="IPR038120">
    <property type="entry name" value="Rpb1_funnel_sf"/>
</dbReference>
<keyword evidence="4" id="KW-0548">Nucleotidyltransferase</keyword>
<dbReference type="Pfam" id="PF04998">
    <property type="entry name" value="RNA_pol_Rpb1_5"/>
    <property type="match status" value="1"/>
</dbReference>
<evidence type="ECO:0000256" key="6">
    <source>
        <dbReference type="ARBA" id="ARBA00022833"/>
    </source>
</evidence>
<dbReference type="Proteomes" id="UP000054495">
    <property type="component" value="Unassembled WGS sequence"/>
</dbReference>
<evidence type="ECO:0000259" key="9">
    <source>
        <dbReference type="Pfam" id="PF05000"/>
    </source>
</evidence>
<evidence type="ECO:0000256" key="3">
    <source>
        <dbReference type="ARBA" id="ARBA00022679"/>
    </source>
</evidence>
<evidence type="ECO:0000313" key="10">
    <source>
        <dbReference type="EMBL" id="EPB71453.1"/>
    </source>
</evidence>
<dbReference type="PANTHER" id="PTHR48446:SF1">
    <property type="entry name" value="DNA-DIRECTED RNA POLYMERASE SUBUNIT BETA' N-TERMINAL SECTION"/>
    <property type="match status" value="1"/>
</dbReference>
<feature type="domain" description="RNA polymerase Rpb1" evidence="8">
    <location>
        <begin position="169"/>
        <end position="659"/>
    </location>
</feature>
<evidence type="ECO:0000256" key="1">
    <source>
        <dbReference type="ARBA" id="ARBA00012418"/>
    </source>
</evidence>
<dbReference type="InterPro" id="IPR007083">
    <property type="entry name" value="RNA_pol_Rpb1_4"/>
</dbReference>
<evidence type="ECO:0000256" key="5">
    <source>
        <dbReference type="ARBA" id="ARBA00022723"/>
    </source>
</evidence>
<evidence type="ECO:0000256" key="4">
    <source>
        <dbReference type="ARBA" id="ARBA00022695"/>
    </source>
</evidence>
<dbReference type="AlphaFoldDB" id="A0A0D6LJW3"/>
<sequence length="743" mass="81939">MTRMTPVFLSNRGFSVGVGDVTPSAELSREKAFLLSEGYQKCHDYIAKLDSGQLIAQPGCTGEETLESLILHELSYIRDRAGKACMDNLSNIKIMSFSNARHNAALVMAICGSKGSFINISQMIACVGQQAISGHRPPNGFYKRSLPHFQKLQKTPEAKGFVENSFFSGLTPTEFYFHTMAGREGLVDTAVKTAETGYLQRRLVKCLEDLHVSYDGTVRSSVGDVVQFSFGEDGLDPAMMEAKDGYVLDLVHQLEHIRNTHPFSDEEELNIDNMKLLSKKILDAKLGCSRALFRVNLEDFVEEVIEKTAMVLKTPYYCSDHLNRSILMHAHSISNSQLVAFLESCCRKLNKAAVEPGTAVGAIAATSIGEPSTQMTLKSFHFAGVASMNITQGVPRIKEIINAISTPIITAKLRNVRDEKLARQVIARVEVTTLGEICEYIEEVYVPDKIFLLLKLNTRRIRILRLEVTLATIVQSILRTKCFVPIRASQITTVGKSMMAIRPPTDSKFSVCIAVQIMKQDLQKVVVKGDSIAYLELTVASPLGIHLAGLPSVKRCAVYANEKHGDECSIIAEGGDFRGILAERGVDGRFTKINNPVIVSEVLGIEAARSCIISEIMTTMEAHGIELDRRHVMLLADAMTYRGEVLGMTRNGLVKMKDSVLLLASFEKTVDHLFEAAFYSQRDPFPNGRKSSKFAGVSPVAPTPSTFQYLGFEILEELDGAVVLAHHSMPPDTVASFVIWLQS</sequence>
<keyword evidence="11" id="KW-1185">Reference proteome</keyword>
<name>A0A0D6LJW3_9BILA</name>
<dbReference type="Gene3D" id="6.10.250.2940">
    <property type="match status" value="1"/>
</dbReference>
<accession>A0A0D6LJW3</accession>
<dbReference type="EMBL" id="KE125109">
    <property type="protein sequence ID" value="EPB71453.1"/>
    <property type="molecule type" value="Genomic_DNA"/>
</dbReference>
<dbReference type="GO" id="GO:0003899">
    <property type="term" value="F:DNA-directed RNA polymerase activity"/>
    <property type="evidence" value="ECO:0007669"/>
    <property type="project" value="UniProtKB-EC"/>
</dbReference>
<keyword evidence="2" id="KW-0240">DNA-directed RNA polymerase</keyword>
<keyword evidence="7" id="KW-0804">Transcription</keyword>
<dbReference type="GO" id="GO:0003677">
    <property type="term" value="F:DNA binding"/>
    <property type="evidence" value="ECO:0007669"/>
    <property type="project" value="InterPro"/>
</dbReference>
<proteinExistence type="predicted"/>
<dbReference type="PANTHER" id="PTHR48446">
    <property type="entry name" value="DNA-DIRECTED RNA POLYMERASE SUBUNIT BETA' N-TERMINAL SECTION"/>
    <property type="match status" value="1"/>
</dbReference>
<dbReference type="GO" id="GO:0000428">
    <property type="term" value="C:DNA-directed RNA polymerase complex"/>
    <property type="evidence" value="ECO:0007669"/>
    <property type="project" value="UniProtKB-KW"/>
</dbReference>
<keyword evidence="5" id="KW-0479">Metal-binding</keyword>
<keyword evidence="3" id="KW-0808">Transferase</keyword>
<protein>
    <recommendedName>
        <fullName evidence="1">DNA-directed RNA polymerase</fullName>
        <ecNumber evidence="1">2.7.7.6</ecNumber>
    </recommendedName>
</protein>
<dbReference type="Gene3D" id="6.20.50.80">
    <property type="match status" value="1"/>
</dbReference>
<dbReference type="InterPro" id="IPR007081">
    <property type="entry name" value="RNA_pol_Rpb1_5"/>
</dbReference>
<dbReference type="EC" id="2.7.7.6" evidence="1"/>
<feature type="domain" description="RNA polymerase Rpb1" evidence="9">
    <location>
        <begin position="51"/>
        <end position="162"/>
    </location>
</feature>
<dbReference type="Pfam" id="PF05000">
    <property type="entry name" value="RNA_pol_Rpb1_4"/>
    <property type="match status" value="1"/>
</dbReference>
<dbReference type="Gene3D" id="1.10.132.30">
    <property type="match status" value="1"/>
</dbReference>
<reference evidence="10 11" key="1">
    <citation type="submission" date="2013-05" db="EMBL/GenBank/DDBJ databases">
        <title>Draft genome of the parasitic nematode Anyclostoma ceylanicum.</title>
        <authorList>
            <person name="Mitreva M."/>
        </authorList>
    </citation>
    <scope>NUCLEOTIDE SEQUENCE [LARGE SCALE GENOMIC DNA]</scope>
</reference>
<evidence type="ECO:0000313" key="11">
    <source>
        <dbReference type="Proteomes" id="UP000054495"/>
    </source>
</evidence>
<dbReference type="GO" id="GO:0046872">
    <property type="term" value="F:metal ion binding"/>
    <property type="evidence" value="ECO:0007669"/>
    <property type="project" value="UniProtKB-KW"/>
</dbReference>
<dbReference type="SUPFAM" id="SSF64484">
    <property type="entry name" value="beta and beta-prime subunits of DNA dependent RNA-polymerase"/>
    <property type="match status" value="1"/>
</dbReference>
<evidence type="ECO:0000259" key="8">
    <source>
        <dbReference type="Pfam" id="PF04998"/>
    </source>
</evidence>
<evidence type="ECO:0000256" key="2">
    <source>
        <dbReference type="ARBA" id="ARBA00022478"/>
    </source>
</evidence>
<organism evidence="10 11">
    <name type="scientific">Ancylostoma ceylanicum</name>
    <dbReference type="NCBI Taxonomy" id="53326"/>
    <lineage>
        <taxon>Eukaryota</taxon>
        <taxon>Metazoa</taxon>
        <taxon>Ecdysozoa</taxon>
        <taxon>Nematoda</taxon>
        <taxon>Chromadorea</taxon>
        <taxon>Rhabditida</taxon>
        <taxon>Rhabditina</taxon>
        <taxon>Rhabditomorpha</taxon>
        <taxon>Strongyloidea</taxon>
        <taxon>Ancylostomatidae</taxon>
        <taxon>Ancylostomatinae</taxon>
        <taxon>Ancylostoma</taxon>
    </lineage>
</organism>
<evidence type="ECO:0000256" key="7">
    <source>
        <dbReference type="ARBA" id="ARBA00023163"/>
    </source>
</evidence>
<dbReference type="Gene3D" id="1.10.150.390">
    <property type="match status" value="1"/>
</dbReference>
<dbReference type="GO" id="GO:0006351">
    <property type="term" value="P:DNA-templated transcription"/>
    <property type="evidence" value="ECO:0007669"/>
    <property type="project" value="InterPro"/>
</dbReference>
<gene>
    <name evidence="10" type="ORF">ANCCEY_09470</name>
</gene>
<keyword evidence="6" id="KW-0862">Zinc</keyword>